<protein>
    <submittedName>
        <fullName evidence="2">DUF4112 domain protein</fullName>
    </submittedName>
</protein>
<accession>A0A014P1P8</accession>
<evidence type="ECO:0000256" key="1">
    <source>
        <dbReference type="SAM" id="Phobius"/>
    </source>
</evidence>
<keyword evidence="1" id="KW-1133">Transmembrane helix</keyword>
<keyword evidence="1" id="KW-0472">Membrane</keyword>
<comment type="caution">
    <text evidence="2">The sequence shown here is derived from an EMBL/GenBank/DDBJ whole genome shotgun (WGS) entry which is preliminary data.</text>
</comment>
<proteinExistence type="predicted"/>
<dbReference type="PANTHER" id="PTHR35519">
    <property type="entry name" value="MEMBRANE PROTEINS"/>
    <property type="match status" value="1"/>
</dbReference>
<dbReference type="Pfam" id="PF13430">
    <property type="entry name" value="DUF4112"/>
    <property type="match status" value="1"/>
</dbReference>
<keyword evidence="1" id="KW-0812">Transmembrane</keyword>
<dbReference type="EMBL" id="JELW01000097">
    <property type="protein sequence ID" value="EXU95162.1"/>
    <property type="molecule type" value="Genomic_DNA"/>
</dbReference>
<dbReference type="Proteomes" id="UP000030151">
    <property type="component" value="Unassembled WGS sequence"/>
</dbReference>
<dbReference type="PANTHER" id="PTHR35519:SF2">
    <property type="entry name" value="PH DOMAIN PROTEIN"/>
    <property type="match status" value="1"/>
</dbReference>
<evidence type="ECO:0000313" key="3">
    <source>
        <dbReference type="Proteomes" id="UP000030151"/>
    </source>
</evidence>
<organism evidence="2 3">
    <name type="scientific">Metarhizium robertsii</name>
    <dbReference type="NCBI Taxonomy" id="568076"/>
    <lineage>
        <taxon>Eukaryota</taxon>
        <taxon>Fungi</taxon>
        <taxon>Dikarya</taxon>
        <taxon>Ascomycota</taxon>
        <taxon>Pezizomycotina</taxon>
        <taxon>Sordariomycetes</taxon>
        <taxon>Hypocreomycetidae</taxon>
        <taxon>Hypocreales</taxon>
        <taxon>Clavicipitaceae</taxon>
        <taxon>Metarhizium</taxon>
    </lineage>
</organism>
<dbReference type="AlphaFoldDB" id="A0A014P1P8"/>
<sequence length="183" mass="20399">MNLSAHDEKVLMTVWKRVHRLDLCLFTLCGAGFGWSTVIGIIPVVGDVIDGLLSLSVVRECWKIEGGLPALTKLKMVGNVALDFAIGLCPPAQGLYRSNVRNVLLLEDFLQTPAKSKLVQGNKTELLAHRHSAVGSLTERRRSGRRRLPAMVFSALVTHLKIFKHKCHSLRRRCLRDRQAIPS</sequence>
<evidence type="ECO:0000313" key="2">
    <source>
        <dbReference type="EMBL" id="EXU95162.1"/>
    </source>
</evidence>
<gene>
    <name evidence="2" type="ORF">X797_011762</name>
</gene>
<dbReference type="HOGENOM" id="CLU_1475505_0_0_1"/>
<name>A0A014P1P8_9HYPO</name>
<dbReference type="InterPro" id="IPR025187">
    <property type="entry name" value="DUF4112"/>
</dbReference>
<reference evidence="2 3" key="1">
    <citation type="submission" date="2014-02" db="EMBL/GenBank/DDBJ databases">
        <title>The genome sequence of the entomopathogenic fungus Metarhizium robertsii ARSEF 2575.</title>
        <authorList>
            <person name="Giuliano Garisto Donzelli B."/>
            <person name="Roe B.A."/>
            <person name="Macmil S.L."/>
            <person name="Krasnoff S.B."/>
            <person name="Gibson D.M."/>
        </authorList>
    </citation>
    <scope>NUCLEOTIDE SEQUENCE [LARGE SCALE GENOMIC DNA]</scope>
    <source>
        <strain evidence="2 3">ARSEF 2575</strain>
    </source>
</reference>
<feature type="transmembrane region" description="Helical" evidence="1">
    <location>
        <begin position="21"/>
        <end position="45"/>
    </location>
</feature>